<evidence type="ECO:0000313" key="8">
    <source>
        <dbReference type="EMBL" id="KAK9828959.1"/>
    </source>
</evidence>
<sequence length="443" mass="46162">MSIEKLERDTLFKKLRAKPENKVCFDCPAKNPTWSSVPYGVFICLACAGVHRSLGVHLSFVRSTTLDTWTEDQLKIMSVGGNQRARQFFKQHGLFELGSDKIEQKYTSRAAQLYRQQLEKDVAKLAAGPAEPPAAPAPAAPSGSPPAAAEPATKPAEPSNGNVAAEPVASTIADAAAAAPAGAEASGAAQPAGKPAPRAGGKPRMTASRKPGGKAGGGFKKLTTKVDDSLFDQAPQEPEPAAAVGQVDTKVEAPASAAASRFAYATMVEDETAKATNVARGKDGHLQLGASNDFFSNPMGKPSASGPSFGNRSAAPAPPKADEPEDVARKRFGNAKSISSAMFQDDGGAANEYEKDSRLSRFQGATAISSADFYNNGDGSSSGGASRGAGSVDSLDVSATELMNKLSFQAKQDMQQVKQLASTASRKLTNMAQNFMKDLQGGY</sequence>
<proteinExistence type="predicted"/>
<keyword evidence="2" id="KW-0479">Metal-binding</keyword>
<dbReference type="PRINTS" id="PR00405">
    <property type="entry name" value="REVINTRACTNG"/>
</dbReference>
<dbReference type="GO" id="GO:0008270">
    <property type="term" value="F:zinc ion binding"/>
    <property type="evidence" value="ECO:0007669"/>
    <property type="project" value="UniProtKB-KW"/>
</dbReference>
<dbReference type="Proteomes" id="UP001489004">
    <property type="component" value="Unassembled WGS sequence"/>
</dbReference>
<feature type="compositionally biased region" description="Low complexity" evidence="6">
    <location>
        <begin position="140"/>
        <end position="158"/>
    </location>
</feature>
<accession>A0AAW1R5F1</accession>
<keyword evidence="9" id="KW-1185">Reference proteome</keyword>
<dbReference type="GO" id="GO:0048205">
    <property type="term" value="P:COPI coating of Golgi vesicle"/>
    <property type="evidence" value="ECO:0007669"/>
    <property type="project" value="TreeGrafter"/>
</dbReference>
<feature type="compositionally biased region" description="Low complexity" evidence="6">
    <location>
        <begin position="233"/>
        <end position="243"/>
    </location>
</feature>
<evidence type="ECO:0000313" key="9">
    <source>
        <dbReference type="Proteomes" id="UP001489004"/>
    </source>
</evidence>
<dbReference type="EMBL" id="JALJOR010000001">
    <property type="protein sequence ID" value="KAK9828959.1"/>
    <property type="molecule type" value="Genomic_DNA"/>
</dbReference>
<dbReference type="PROSITE" id="PS50115">
    <property type="entry name" value="ARFGAP"/>
    <property type="match status" value="1"/>
</dbReference>
<feature type="compositionally biased region" description="Low complexity" evidence="6">
    <location>
        <begin position="182"/>
        <end position="192"/>
    </location>
</feature>
<dbReference type="FunFam" id="1.10.220.150:FF:000004">
    <property type="entry name" value="Putative ADP-ribosylation factor GTPase-activating protein 2"/>
    <property type="match status" value="1"/>
</dbReference>
<keyword evidence="1" id="KW-0343">GTPase activation</keyword>
<dbReference type="InterPro" id="IPR001164">
    <property type="entry name" value="ArfGAP_dom"/>
</dbReference>
<reference evidence="8 9" key="1">
    <citation type="journal article" date="2024" name="Nat. Commun.">
        <title>Phylogenomics reveals the evolutionary origins of lichenization in chlorophyte algae.</title>
        <authorList>
            <person name="Puginier C."/>
            <person name="Libourel C."/>
            <person name="Otte J."/>
            <person name="Skaloud P."/>
            <person name="Haon M."/>
            <person name="Grisel S."/>
            <person name="Petersen M."/>
            <person name="Berrin J.G."/>
            <person name="Delaux P.M."/>
            <person name="Dal Grande F."/>
            <person name="Keller J."/>
        </authorList>
    </citation>
    <scope>NUCLEOTIDE SEQUENCE [LARGE SCALE GENOMIC DNA]</scope>
    <source>
        <strain evidence="8 9">SAG 2043</strain>
    </source>
</reference>
<evidence type="ECO:0000259" key="7">
    <source>
        <dbReference type="PROSITE" id="PS50115"/>
    </source>
</evidence>
<dbReference type="AlphaFoldDB" id="A0AAW1R5F1"/>
<feature type="region of interest" description="Disordered" evidence="6">
    <location>
        <begin position="127"/>
        <end position="163"/>
    </location>
</feature>
<evidence type="ECO:0000256" key="1">
    <source>
        <dbReference type="ARBA" id="ARBA00022468"/>
    </source>
</evidence>
<keyword evidence="3 5" id="KW-0863">Zinc-finger</keyword>
<name>A0AAW1R5F1_9CHLO</name>
<dbReference type="SMART" id="SM00105">
    <property type="entry name" value="ArfGap"/>
    <property type="match status" value="1"/>
</dbReference>
<comment type="caution">
    <text evidence="8">The sequence shown here is derived from an EMBL/GenBank/DDBJ whole genome shotgun (WGS) entry which is preliminary data.</text>
</comment>
<dbReference type="PANTHER" id="PTHR45686:SF4">
    <property type="entry name" value="ADP-RIBOSYLATION FACTOR GTPASE ACTIVATING PROTEIN 3, ISOFORM H"/>
    <property type="match status" value="1"/>
</dbReference>
<protein>
    <recommendedName>
        <fullName evidence="7">Arf-GAP domain-containing protein</fullName>
    </recommendedName>
</protein>
<feature type="domain" description="Arf-GAP" evidence="7">
    <location>
        <begin position="9"/>
        <end position="129"/>
    </location>
</feature>
<dbReference type="SUPFAM" id="SSF57863">
    <property type="entry name" value="ArfGap/RecO-like zinc finger"/>
    <property type="match status" value="1"/>
</dbReference>
<keyword evidence="4" id="KW-0862">Zinc</keyword>
<evidence type="ECO:0000256" key="3">
    <source>
        <dbReference type="ARBA" id="ARBA00022771"/>
    </source>
</evidence>
<evidence type="ECO:0000256" key="5">
    <source>
        <dbReference type="PROSITE-ProRule" id="PRU00288"/>
    </source>
</evidence>
<dbReference type="Pfam" id="PF01412">
    <property type="entry name" value="ArfGap"/>
    <property type="match status" value="1"/>
</dbReference>
<feature type="compositionally biased region" description="Pro residues" evidence="6">
    <location>
        <begin position="130"/>
        <end position="139"/>
    </location>
</feature>
<dbReference type="InterPro" id="IPR038508">
    <property type="entry name" value="ArfGAP_dom_sf"/>
</dbReference>
<evidence type="ECO:0000256" key="2">
    <source>
        <dbReference type="ARBA" id="ARBA00022723"/>
    </source>
</evidence>
<dbReference type="PANTHER" id="PTHR45686">
    <property type="entry name" value="ADP-RIBOSYLATION FACTOR GTPASE ACTIVATING PROTEIN 3, ISOFORM H-RELATED"/>
    <property type="match status" value="1"/>
</dbReference>
<gene>
    <name evidence="8" type="ORF">WJX72_003048</name>
</gene>
<feature type="compositionally biased region" description="Basic and acidic residues" evidence="6">
    <location>
        <begin position="320"/>
        <end position="329"/>
    </location>
</feature>
<evidence type="ECO:0000256" key="4">
    <source>
        <dbReference type="ARBA" id="ARBA00022833"/>
    </source>
</evidence>
<evidence type="ECO:0000256" key="6">
    <source>
        <dbReference type="SAM" id="MobiDB-lite"/>
    </source>
</evidence>
<dbReference type="GO" id="GO:0000139">
    <property type="term" value="C:Golgi membrane"/>
    <property type="evidence" value="ECO:0007669"/>
    <property type="project" value="GOC"/>
</dbReference>
<dbReference type="CDD" id="cd08831">
    <property type="entry name" value="ArfGap_ArfGap2_3_like"/>
    <property type="match status" value="1"/>
</dbReference>
<organism evidence="8 9">
    <name type="scientific">[Myrmecia] bisecta</name>
    <dbReference type="NCBI Taxonomy" id="41462"/>
    <lineage>
        <taxon>Eukaryota</taxon>
        <taxon>Viridiplantae</taxon>
        <taxon>Chlorophyta</taxon>
        <taxon>core chlorophytes</taxon>
        <taxon>Trebouxiophyceae</taxon>
        <taxon>Trebouxiales</taxon>
        <taxon>Trebouxiaceae</taxon>
        <taxon>Myrmecia</taxon>
    </lineage>
</organism>
<dbReference type="InterPro" id="IPR037278">
    <property type="entry name" value="ARFGAP/RecO"/>
</dbReference>
<feature type="region of interest" description="Disordered" evidence="6">
    <location>
        <begin position="182"/>
        <end position="248"/>
    </location>
</feature>
<dbReference type="Gene3D" id="1.10.220.150">
    <property type="entry name" value="Arf GTPase activating protein"/>
    <property type="match status" value="1"/>
</dbReference>
<dbReference type="GO" id="GO:0005096">
    <property type="term" value="F:GTPase activator activity"/>
    <property type="evidence" value="ECO:0007669"/>
    <property type="project" value="UniProtKB-KW"/>
</dbReference>
<feature type="region of interest" description="Disordered" evidence="6">
    <location>
        <begin position="276"/>
        <end position="357"/>
    </location>
</feature>